<evidence type="ECO:0000313" key="2">
    <source>
        <dbReference type="EMBL" id="CAH2315468.1"/>
    </source>
</evidence>
<reference evidence="2" key="1">
    <citation type="submission" date="2022-03" db="EMBL/GenBank/DDBJ databases">
        <authorList>
            <person name="Alioto T."/>
            <person name="Alioto T."/>
            <person name="Gomez Garrido J."/>
        </authorList>
    </citation>
    <scope>NUCLEOTIDE SEQUENCE</scope>
</reference>
<accession>A0AAD1WNQ2</accession>
<evidence type="ECO:0000256" key="1">
    <source>
        <dbReference type="SAM" id="SignalP"/>
    </source>
</evidence>
<organism evidence="2 3">
    <name type="scientific">Pelobates cultripes</name>
    <name type="common">Western spadefoot toad</name>
    <dbReference type="NCBI Taxonomy" id="61616"/>
    <lineage>
        <taxon>Eukaryota</taxon>
        <taxon>Metazoa</taxon>
        <taxon>Chordata</taxon>
        <taxon>Craniata</taxon>
        <taxon>Vertebrata</taxon>
        <taxon>Euteleostomi</taxon>
        <taxon>Amphibia</taxon>
        <taxon>Batrachia</taxon>
        <taxon>Anura</taxon>
        <taxon>Pelobatoidea</taxon>
        <taxon>Pelobatidae</taxon>
        <taxon>Pelobates</taxon>
    </lineage>
</organism>
<keyword evidence="1" id="KW-0732">Signal</keyword>
<keyword evidence="3" id="KW-1185">Reference proteome</keyword>
<name>A0AAD1WNQ2_PELCU</name>
<dbReference type="EMBL" id="OW240920">
    <property type="protein sequence ID" value="CAH2315468.1"/>
    <property type="molecule type" value="Genomic_DNA"/>
</dbReference>
<dbReference type="AlphaFoldDB" id="A0AAD1WNQ2"/>
<proteinExistence type="predicted"/>
<feature type="chain" id="PRO_5042085656" evidence="1">
    <location>
        <begin position="19"/>
        <end position="79"/>
    </location>
</feature>
<feature type="non-terminal residue" evidence="2">
    <location>
        <position position="1"/>
    </location>
</feature>
<protein>
    <submittedName>
        <fullName evidence="2">Uncharacterized protein</fullName>
    </submittedName>
</protein>
<feature type="signal peptide" evidence="1">
    <location>
        <begin position="1"/>
        <end position="18"/>
    </location>
</feature>
<dbReference type="Proteomes" id="UP001295444">
    <property type="component" value="Chromosome 09"/>
</dbReference>
<gene>
    <name evidence="2" type="ORF">PECUL_23A062079</name>
</gene>
<evidence type="ECO:0000313" key="3">
    <source>
        <dbReference type="Proteomes" id="UP001295444"/>
    </source>
</evidence>
<sequence>FITHFNSLLHLHAFLTFPFLIPPYFDFTSRTPHSSPSISQIRGSPLLHHYSTSPHRAASQMSYVITLDLACSPKNLMCL</sequence>